<reference evidence="1 2" key="2">
    <citation type="journal article" date="2022" name="Mol. Ecol. Resour.">
        <title>The genomes of chicory, endive, great burdock and yacon provide insights into Asteraceae paleo-polyploidization history and plant inulin production.</title>
        <authorList>
            <person name="Fan W."/>
            <person name="Wang S."/>
            <person name="Wang H."/>
            <person name="Wang A."/>
            <person name="Jiang F."/>
            <person name="Liu H."/>
            <person name="Zhao H."/>
            <person name="Xu D."/>
            <person name="Zhang Y."/>
        </authorList>
    </citation>
    <scope>NUCLEOTIDE SEQUENCE [LARGE SCALE GENOMIC DNA]</scope>
    <source>
        <strain evidence="2">cv. Yunnan</strain>
        <tissue evidence="1">Leaves</tissue>
    </source>
</reference>
<keyword evidence="2" id="KW-1185">Reference proteome</keyword>
<organism evidence="1 2">
    <name type="scientific">Smallanthus sonchifolius</name>
    <dbReference type="NCBI Taxonomy" id="185202"/>
    <lineage>
        <taxon>Eukaryota</taxon>
        <taxon>Viridiplantae</taxon>
        <taxon>Streptophyta</taxon>
        <taxon>Embryophyta</taxon>
        <taxon>Tracheophyta</taxon>
        <taxon>Spermatophyta</taxon>
        <taxon>Magnoliopsida</taxon>
        <taxon>eudicotyledons</taxon>
        <taxon>Gunneridae</taxon>
        <taxon>Pentapetalae</taxon>
        <taxon>asterids</taxon>
        <taxon>campanulids</taxon>
        <taxon>Asterales</taxon>
        <taxon>Asteraceae</taxon>
        <taxon>Asteroideae</taxon>
        <taxon>Heliantheae alliance</taxon>
        <taxon>Millerieae</taxon>
        <taxon>Smallanthus</taxon>
    </lineage>
</organism>
<evidence type="ECO:0000313" key="1">
    <source>
        <dbReference type="EMBL" id="KAI3724928.1"/>
    </source>
</evidence>
<protein>
    <submittedName>
        <fullName evidence="1">Uncharacterized protein</fullName>
    </submittedName>
</protein>
<accession>A0ACB9BSK9</accession>
<reference evidence="2" key="1">
    <citation type="journal article" date="2022" name="Mol. Ecol. Resour.">
        <title>The genomes of chicory, endive, great burdock and yacon provide insights into Asteraceae palaeo-polyploidization history and plant inulin production.</title>
        <authorList>
            <person name="Fan W."/>
            <person name="Wang S."/>
            <person name="Wang H."/>
            <person name="Wang A."/>
            <person name="Jiang F."/>
            <person name="Liu H."/>
            <person name="Zhao H."/>
            <person name="Xu D."/>
            <person name="Zhang Y."/>
        </authorList>
    </citation>
    <scope>NUCLEOTIDE SEQUENCE [LARGE SCALE GENOMIC DNA]</scope>
    <source>
        <strain evidence="2">cv. Yunnan</strain>
    </source>
</reference>
<evidence type="ECO:0000313" key="2">
    <source>
        <dbReference type="Proteomes" id="UP001056120"/>
    </source>
</evidence>
<dbReference type="EMBL" id="CM042039">
    <property type="protein sequence ID" value="KAI3724928.1"/>
    <property type="molecule type" value="Genomic_DNA"/>
</dbReference>
<comment type="caution">
    <text evidence="1">The sequence shown here is derived from an EMBL/GenBank/DDBJ whole genome shotgun (WGS) entry which is preliminary data.</text>
</comment>
<dbReference type="Proteomes" id="UP001056120">
    <property type="component" value="Linkage Group LG22"/>
</dbReference>
<gene>
    <name evidence="1" type="ORF">L1987_64696</name>
</gene>
<name>A0ACB9BSK9_9ASTR</name>
<proteinExistence type="predicted"/>
<sequence>METDGKKRVKKKKKVHFAEDVMEPSGSGEEFRKRLRSKNVQKWRTSSSLCKDEGGKRKINMPANRIAFTLEFSETVTFNGLLIHES</sequence>